<protein>
    <recommendedName>
        <fullName evidence="6">Ubiquitin-protein ligase sel1</fullName>
    </recommendedName>
</protein>
<dbReference type="GeneID" id="54461200"/>
<dbReference type="InterPro" id="IPR020999">
    <property type="entry name" value="Chitin_synth_reg_RCR"/>
</dbReference>
<gene>
    <name evidence="3 5" type="ORF">BDZ99DRAFT_464426</name>
</gene>
<evidence type="ECO:0008006" key="6">
    <source>
        <dbReference type="Google" id="ProtNLM"/>
    </source>
</evidence>
<evidence type="ECO:0000256" key="1">
    <source>
        <dbReference type="SAM" id="MobiDB-lite"/>
    </source>
</evidence>
<evidence type="ECO:0000256" key="2">
    <source>
        <dbReference type="SAM" id="Phobius"/>
    </source>
</evidence>
<reference evidence="5" key="3">
    <citation type="submission" date="2025-04" db="UniProtKB">
        <authorList>
            <consortium name="RefSeq"/>
        </authorList>
    </citation>
    <scope>IDENTIFICATION</scope>
    <source>
        <strain evidence="5">CBS 304.34</strain>
    </source>
</reference>
<name>A0A6A6YI88_9PEZI</name>
<reference evidence="5" key="2">
    <citation type="submission" date="2020-04" db="EMBL/GenBank/DDBJ databases">
        <authorList>
            <consortium name="NCBI Genome Project"/>
        </authorList>
    </citation>
    <scope>NUCLEOTIDE SEQUENCE</scope>
    <source>
        <strain evidence="5">CBS 304.34</strain>
    </source>
</reference>
<accession>A0A6A6YI88</accession>
<sequence>MPAMFSKRSDCVEDFNGDIQCYQYNGFWYTTKGEIIKWSILAAIFIFFMAWFLGGYIHAKSRMRKGLPLLAYHRWLVPLRDRQRYGQMPYGQAPQNHFTFYNTQQRQYQQQPYRANDGTYFEPPPVYNHDAPPSYVPPPGATKLHPQQNAMEMWPHMGSGSQEPSGYGMAPEYSGPVGQETGVVGGGQQSDLENQSAELPPRPQRAKLAVGNLLGKLRR</sequence>
<dbReference type="RefSeq" id="XP_033575526.1">
    <property type="nucleotide sequence ID" value="XM_033720307.1"/>
</dbReference>
<evidence type="ECO:0000313" key="5">
    <source>
        <dbReference type="RefSeq" id="XP_033575526.1"/>
    </source>
</evidence>
<keyword evidence="2" id="KW-1133">Transmembrane helix</keyword>
<proteinExistence type="predicted"/>
<dbReference type="EMBL" id="MU003703">
    <property type="protein sequence ID" value="KAF2808562.1"/>
    <property type="molecule type" value="Genomic_DNA"/>
</dbReference>
<dbReference type="Pfam" id="PF12273">
    <property type="entry name" value="RCR"/>
    <property type="match status" value="1"/>
</dbReference>
<dbReference type="Proteomes" id="UP000504636">
    <property type="component" value="Unplaced"/>
</dbReference>
<feature type="transmembrane region" description="Helical" evidence="2">
    <location>
        <begin position="35"/>
        <end position="57"/>
    </location>
</feature>
<reference evidence="3 5" key="1">
    <citation type="journal article" date="2020" name="Stud. Mycol.">
        <title>101 Dothideomycetes genomes: a test case for predicting lifestyles and emergence of pathogens.</title>
        <authorList>
            <person name="Haridas S."/>
            <person name="Albert R."/>
            <person name="Binder M."/>
            <person name="Bloem J."/>
            <person name="Labutti K."/>
            <person name="Salamov A."/>
            <person name="Andreopoulos B."/>
            <person name="Baker S."/>
            <person name="Barry K."/>
            <person name="Bills G."/>
            <person name="Bluhm B."/>
            <person name="Cannon C."/>
            <person name="Castanera R."/>
            <person name="Culley D."/>
            <person name="Daum C."/>
            <person name="Ezra D."/>
            <person name="Gonzalez J."/>
            <person name="Henrissat B."/>
            <person name="Kuo A."/>
            <person name="Liang C."/>
            <person name="Lipzen A."/>
            <person name="Lutzoni F."/>
            <person name="Magnuson J."/>
            <person name="Mondo S."/>
            <person name="Nolan M."/>
            <person name="Ohm R."/>
            <person name="Pangilinan J."/>
            <person name="Park H.-J."/>
            <person name="Ramirez L."/>
            <person name="Alfaro M."/>
            <person name="Sun H."/>
            <person name="Tritt A."/>
            <person name="Yoshinaga Y."/>
            <person name="Zwiers L.-H."/>
            <person name="Turgeon B."/>
            <person name="Goodwin S."/>
            <person name="Spatafora J."/>
            <person name="Crous P."/>
            <person name="Grigoriev I."/>
        </authorList>
    </citation>
    <scope>NUCLEOTIDE SEQUENCE</scope>
    <source>
        <strain evidence="3 5">CBS 304.34</strain>
    </source>
</reference>
<keyword evidence="4" id="KW-1185">Reference proteome</keyword>
<keyword evidence="2" id="KW-0812">Transmembrane</keyword>
<feature type="region of interest" description="Disordered" evidence="1">
    <location>
        <begin position="156"/>
        <end position="219"/>
    </location>
</feature>
<dbReference type="AlphaFoldDB" id="A0A6A6YI88"/>
<evidence type="ECO:0000313" key="4">
    <source>
        <dbReference type="Proteomes" id="UP000504636"/>
    </source>
</evidence>
<evidence type="ECO:0000313" key="3">
    <source>
        <dbReference type="EMBL" id="KAF2808562.1"/>
    </source>
</evidence>
<dbReference type="OrthoDB" id="5400539at2759"/>
<organism evidence="3">
    <name type="scientific">Mytilinidion resinicola</name>
    <dbReference type="NCBI Taxonomy" id="574789"/>
    <lineage>
        <taxon>Eukaryota</taxon>
        <taxon>Fungi</taxon>
        <taxon>Dikarya</taxon>
        <taxon>Ascomycota</taxon>
        <taxon>Pezizomycotina</taxon>
        <taxon>Dothideomycetes</taxon>
        <taxon>Pleosporomycetidae</taxon>
        <taxon>Mytilinidiales</taxon>
        <taxon>Mytilinidiaceae</taxon>
        <taxon>Mytilinidion</taxon>
    </lineage>
</organism>
<keyword evidence="2" id="KW-0472">Membrane</keyword>